<dbReference type="InterPro" id="IPR051405">
    <property type="entry name" value="phD/YefM_antitoxin"/>
</dbReference>
<keyword evidence="4" id="KW-1185">Reference proteome</keyword>
<comment type="function">
    <text evidence="2">Antitoxin component of a type II toxin-antitoxin (TA) system.</text>
</comment>
<dbReference type="InterPro" id="IPR006442">
    <property type="entry name" value="Antitoxin_Phd/YefM"/>
</dbReference>
<dbReference type="Gene3D" id="3.40.1620.10">
    <property type="entry name" value="YefM-like domain"/>
    <property type="match status" value="1"/>
</dbReference>
<comment type="similarity">
    <text evidence="1 2">Belongs to the phD/YefM antitoxin family.</text>
</comment>
<evidence type="ECO:0000313" key="4">
    <source>
        <dbReference type="Proteomes" id="UP000219271"/>
    </source>
</evidence>
<dbReference type="Gene3D" id="6.10.250.330">
    <property type="match status" value="1"/>
</dbReference>
<sequence length="94" mass="10786">MFHNGHQLMGVNNMHSINFTDARKHFADTMKRVTDDAEPVRIMRRDAPDVVIIDAGEYEALMETVYLFSNPANAAHINESMKQAERGEFVEVEY</sequence>
<dbReference type="AlphaFoldDB" id="A0A286DRK5"/>
<dbReference type="InterPro" id="IPR036165">
    <property type="entry name" value="YefM-like_sf"/>
</dbReference>
<name>A0A286DRK5_9GAMM</name>
<dbReference type="PANTHER" id="PTHR33713:SF6">
    <property type="entry name" value="ANTITOXIN YEFM"/>
    <property type="match status" value="1"/>
</dbReference>
<evidence type="ECO:0000256" key="2">
    <source>
        <dbReference type="RuleBase" id="RU362080"/>
    </source>
</evidence>
<dbReference type="Proteomes" id="UP000219271">
    <property type="component" value="Unassembled WGS sequence"/>
</dbReference>
<dbReference type="SUPFAM" id="SSF143120">
    <property type="entry name" value="YefM-like"/>
    <property type="match status" value="1"/>
</dbReference>
<dbReference type="NCBIfam" id="TIGR01552">
    <property type="entry name" value="phd_fam"/>
    <property type="match status" value="1"/>
</dbReference>
<dbReference type="PANTHER" id="PTHR33713">
    <property type="entry name" value="ANTITOXIN YAFN-RELATED"/>
    <property type="match status" value="1"/>
</dbReference>
<proteinExistence type="inferred from homology"/>
<gene>
    <name evidence="3" type="ORF">SAMN06273570_5081</name>
</gene>
<dbReference type="Pfam" id="PF02604">
    <property type="entry name" value="PhdYeFM_antitox"/>
    <property type="match status" value="1"/>
</dbReference>
<dbReference type="EMBL" id="OCMY01000003">
    <property type="protein sequence ID" value="SOD61308.1"/>
    <property type="molecule type" value="Genomic_DNA"/>
</dbReference>
<reference evidence="4" key="1">
    <citation type="submission" date="2017-09" db="EMBL/GenBank/DDBJ databases">
        <authorList>
            <person name="Varghese N."/>
            <person name="Submissions S."/>
        </authorList>
    </citation>
    <scope>NUCLEOTIDE SEQUENCE [LARGE SCALE GENOMIC DNA]</scope>
    <source>
        <strain evidence="4">JKS000234</strain>
    </source>
</reference>
<accession>A0A286DRK5</accession>
<evidence type="ECO:0000313" key="3">
    <source>
        <dbReference type="EMBL" id="SOD61308.1"/>
    </source>
</evidence>
<evidence type="ECO:0000256" key="1">
    <source>
        <dbReference type="ARBA" id="ARBA00009981"/>
    </source>
</evidence>
<protein>
    <recommendedName>
        <fullName evidence="2">Antitoxin</fullName>
    </recommendedName>
</protein>
<organism evidence="3 4">
    <name type="scientific">Candidatus Pantoea floridensis</name>
    <dbReference type="NCBI Taxonomy" id="1938870"/>
    <lineage>
        <taxon>Bacteria</taxon>
        <taxon>Pseudomonadati</taxon>
        <taxon>Pseudomonadota</taxon>
        <taxon>Gammaproteobacteria</taxon>
        <taxon>Enterobacterales</taxon>
        <taxon>Erwiniaceae</taxon>
        <taxon>Pantoea</taxon>
    </lineage>
</organism>